<name>A0ABW2NUZ9_9ACTN</name>
<evidence type="ECO:0000313" key="2">
    <source>
        <dbReference type="EMBL" id="MFC7380629.1"/>
    </source>
</evidence>
<dbReference type="PROSITE" id="PS50011">
    <property type="entry name" value="PROTEIN_KINASE_DOM"/>
    <property type="match status" value="1"/>
</dbReference>
<dbReference type="RefSeq" id="WP_380823662.1">
    <property type="nucleotide sequence ID" value="NZ_JBHTCG010000001.1"/>
</dbReference>
<reference evidence="3" key="1">
    <citation type="journal article" date="2019" name="Int. J. Syst. Evol. Microbiol.">
        <title>The Global Catalogue of Microorganisms (GCM) 10K type strain sequencing project: providing services to taxonomists for standard genome sequencing and annotation.</title>
        <authorList>
            <consortium name="The Broad Institute Genomics Platform"/>
            <consortium name="The Broad Institute Genome Sequencing Center for Infectious Disease"/>
            <person name="Wu L."/>
            <person name="Ma J."/>
        </authorList>
    </citation>
    <scope>NUCLEOTIDE SEQUENCE [LARGE SCALE GENOMIC DNA]</scope>
    <source>
        <strain evidence="3">CECT 7649</strain>
    </source>
</reference>
<accession>A0ABW2NUZ9</accession>
<keyword evidence="3" id="KW-1185">Reference proteome</keyword>
<protein>
    <recommendedName>
        <fullName evidence="1">Protein kinase domain-containing protein</fullName>
    </recommendedName>
</protein>
<proteinExistence type="predicted"/>
<evidence type="ECO:0000313" key="3">
    <source>
        <dbReference type="Proteomes" id="UP001596496"/>
    </source>
</evidence>
<dbReference type="Gene3D" id="1.10.510.10">
    <property type="entry name" value="Transferase(Phosphotransferase) domain 1"/>
    <property type="match status" value="1"/>
</dbReference>
<dbReference type="SUPFAM" id="SSF56112">
    <property type="entry name" value="Protein kinase-like (PK-like)"/>
    <property type="match status" value="1"/>
</dbReference>
<dbReference type="InterPro" id="IPR011009">
    <property type="entry name" value="Kinase-like_dom_sf"/>
</dbReference>
<sequence>MSGTGFGVGERPIDFLAHHQRRGEAGAREDFEQMLVSLVSAVTGQEAALVRANPGDWGIDVLVGDLNGSVEIWQSKYFIKEFGESQKKQVRESFDSAMRHAAQEGHTVTRWVLCIPCAMDARTLKWWHGWRARLRAEHQVEIELWDENGLRSRLDLPQSVTVRRAYYDPYRPVQGEDPPPVVVADHVITAPAADWRGGAEVRVGDACYLLHDELVQDVSKDHAWVWREATADQIEPAAVRVRLRQVAVLRETPGAEAARRAMRVQAELLTALAGARGLPRLLAVHENGAGITTASALGAGPTWRAAFGPGLVPLDRVTVADVLAAAARLCEALAELHRHGHAHRMVGPDTVVMTGRDHEPALRDIGLVAWPPRPGEGPDGCRAPEQARVGVRGRAPGTHTDVHQLAALVYHTVSGHPPMPGGSPPIRATVPWFPAALDELLAQALDVDPARRPRRIAVLGAALSRARREVSRGGHA</sequence>
<comment type="caution">
    <text evidence="2">The sequence shown here is derived from an EMBL/GenBank/DDBJ whole genome shotgun (WGS) entry which is preliminary data.</text>
</comment>
<evidence type="ECO:0000259" key="1">
    <source>
        <dbReference type="PROSITE" id="PS50011"/>
    </source>
</evidence>
<dbReference type="InterPro" id="IPR000719">
    <property type="entry name" value="Prot_kinase_dom"/>
</dbReference>
<feature type="domain" description="Protein kinase" evidence="1">
    <location>
        <begin position="195"/>
        <end position="476"/>
    </location>
</feature>
<dbReference type="Proteomes" id="UP001596496">
    <property type="component" value="Unassembled WGS sequence"/>
</dbReference>
<dbReference type="EMBL" id="JBHTCG010000001">
    <property type="protein sequence ID" value="MFC7380629.1"/>
    <property type="molecule type" value="Genomic_DNA"/>
</dbReference>
<gene>
    <name evidence="2" type="ORF">ACFQSB_00345</name>
</gene>
<organism evidence="2 3">
    <name type="scientific">Sphaerisporangium rhizosphaerae</name>
    <dbReference type="NCBI Taxonomy" id="2269375"/>
    <lineage>
        <taxon>Bacteria</taxon>
        <taxon>Bacillati</taxon>
        <taxon>Actinomycetota</taxon>
        <taxon>Actinomycetes</taxon>
        <taxon>Streptosporangiales</taxon>
        <taxon>Streptosporangiaceae</taxon>
        <taxon>Sphaerisporangium</taxon>
    </lineage>
</organism>